<reference evidence="2 3" key="1">
    <citation type="submission" date="2018-11" db="EMBL/GenBank/DDBJ databases">
        <title>Genomic analyses of the natural microbiome of Caenorhabditis elegans.</title>
        <authorList>
            <person name="Samuel B."/>
        </authorList>
    </citation>
    <scope>NUCLEOTIDE SEQUENCE [LARGE SCALE GENOMIC DNA]</scope>
    <source>
        <strain evidence="2 3">BIGb0473</strain>
    </source>
</reference>
<evidence type="ECO:0000313" key="2">
    <source>
        <dbReference type="EMBL" id="ROQ53510.1"/>
    </source>
</evidence>
<organism evidence="2 3">
    <name type="scientific">Pseudomonas putida</name>
    <name type="common">Arthrobacter siderocapsulatus</name>
    <dbReference type="NCBI Taxonomy" id="303"/>
    <lineage>
        <taxon>Bacteria</taxon>
        <taxon>Pseudomonadati</taxon>
        <taxon>Pseudomonadota</taxon>
        <taxon>Gammaproteobacteria</taxon>
        <taxon>Pseudomonadales</taxon>
        <taxon>Pseudomonadaceae</taxon>
        <taxon>Pseudomonas</taxon>
    </lineage>
</organism>
<dbReference type="OrthoDB" id="5457135at2"/>
<name>A0A9X8HMM0_PSEPU</name>
<evidence type="ECO:0000313" key="3">
    <source>
        <dbReference type="Proteomes" id="UP000269115"/>
    </source>
</evidence>
<dbReference type="GeneID" id="87481360"/>
<proteinExistence type="predicted"/>
<keyword evidence="1" id="KW-0472">Membrane</keyword>
<accession>A0A9X8HMM0</accession>
<comment type="caution">
    <text evidence="2">The sequence shown here is derived from an EMBL/GenBank/DDBJ whole genome shotgun (WGS) entry which is preliminary data.</text>
</comment>
<keyword evidence="1" id="KW-1133">Transmembrane helix</keyword>
<dbReference type="Proteomes" id="UP000269115">
    <property type="component" value="Unassembled WGS sequence"/>
</dbReference>
<protein>
    <submittedName>
        <fullName evidence="2">Uncharacterized protein</fullName>
    </submittedName>
</protein>
<feature type="transmembrane region" description="Helical" evidence="1">
    <location>
        <begin position="6"/>
        <end position="34"/>
    </location>
</feature>
<gene>
    <name evidence="2" type="ORF">EDF85_1273</name>
</gene>
<keyword evidence="1" id="KW-0812">Transmembrane</keyword>
<feature type="transmembrane region" description="Helical" evidence="1">
    <location>
        <begin position="55"/>
        <end position="79"/>
    </location>
</feature>
<dbReference type="AlphaFoldDB" id="A0A9X8HMM0"/>
<sequence length="143" mass="14708">MAGEYNLALVIAAALSALAAVLHVGTIIAGPSWYRLFGAGERFIRAAEAGRTFPAVVTAAIALVLLSWAAFALSGAGVIAPLPLLLPALCAITLVYLLRGIAGPFVLANTGRSQRFIVVSSLVCLGFGVVHLVGLVQVWGRLG</sequence>
<feature type="transmembrane region" description="Helical" evidence="1">
    <location>
        <begin position="116"/>
        <end position="140"/>
    </location>
</feature>
<dbReference type="EMBL" id="RJUR01000011">
    <property type="protein sequence ID" value="ROQ53510.1"/>
    <property type="molecule type" value="Genomic_DNA"/>
</dbReference>
<feature type="transmembrane region" description="Helical" evidence="1">
    <location>
        <begin position="85"/>
        <end position="107"/>
    </location>
</feature>
<dbReference type="RefSeq" id="WP_043861374.1">
    <property type="nucleotide sequence ID" value="NZ_RJUR01000011.1"/>
</dbReference>
<evidence type="ECO:0000256" key="1">
    <source>
        <dbReference type="SAM" id="Phobius"/>
    </source>
</evidence>